<dbReference type="AlphaFoldDB" id="A0A6B2G269"/>
<dbReference type="EMBL" id="GHBR01004265">
    <property type="protein sequence ID" value="NDJ98038.1"/>
    <property type="molecule type" value="Transcribed_RNA"/>
</dbReference>
<protein>
    <submittedName>
        <fullName evidence="2">N(4)-(Beta-N-acetylglucosaminyl)-L-asparaginase (Trinotate prediction)</fullName>
    </submittedName>
</protein>
<dbReference type="PANTHER" id="PTHR10188">
    <property type="entry name" value="L-ASPARAGINASE"/>
    <property type="match status" value="1"/>
</dbReference>
<evidence type="ECO:0000256" key="1">
    <source>
        <dbReference type="ARBA" id="ARBA00010872"/>
    </source>
</evidence>
<dbReference type="GO" id="GO:0003948">
    <property type="term" value="F:N4-(beta-N-acetylglucosaminyl)-L-asparaginase activity"/>
    <property type="evidence" value="ECO:0007669"/>
    <property type="project" value="TreeGrafter"/>
</dbReference>
<evidence type="ECO:0000313" key="2">
    <source>
        <dbReference type="EMBL" id="NDJ98038.1"/>
    </source>
</evidence>
<dbReference type="Pfam" id="PF01112">
    <property type="entry name" value="Asparaginase_2"/>
    <property type="match status" value="1"/>
</dbReference>
<dbReference type="InterPro" id="IPR000246">
    <property type="entry name" value="Peptidase_T2"/>
</dbReference>
<organism evidence="2">
    <name type="scientific">Myxobolus squamalis</name>
    <name type="common">Myxosporean</name>
    <dbReference type="NCBI Taxonomy" id="59785"/>
    <lineage>
        <taxon>Eukaryota</taxon>
        <taxon>Metazoa</taxon>
        <taxon>Cnidaria</taxon>
        <taxon>Myxozoa</taxon>
        <taxon>Myxosporea</taxon>
        <taxon>Bivalvulida</taxon>
        <taxon>Platysporina</taxon>
        <taxon>Myxobolidae</taxon>
        <taxon>Myxobolus</taxon>
    </lineage>
</organism>
<proteinExistence type="inferred from homology"/>
<comment type="similarity">
    <text evidence="1">Belongs to the Ntn-hydrolase family.</text>
</comment>
<dbReference type="GO" id="GO:0005764">
    <property type="term" value="C:lysosome"/>
    <property type="evidence" value="ECO:0007669"/>
    <property type="project" value="TreeGrafter"/>
</dbReference>
<dbReference type="SUPFAM" id="SSF56235">
    <property type="entry name" value="N-terminal nucleophile aminohydrolases (Ntn hydrolases)"/>
    <property type="match status" value="1"/>
</dbReference>
<dbReference type="PANTHER" id="PTHR10188:SF6">
    <property type="entry name" value="N(4)-(BETA-N-ACETYLGLUCOSAMINYL)-L-ASPARAGINASE"/>
    <property type="match status" value="1"/>
</dbReference>
<sequence>MKKSEYHVVSTWNFKEPFMSACRILKSGGSSVEACLSCCRQCQELKCVESVGYGWSPNEKGETTLDAMIMNGDDMRVGCVGSLRSIKDAIGVAHDIMTKTSHSFLVGSEATEFATRIGYKTEDLSSQDSIREYSNWSDNQCYPNYWIVSTLV</sequence>
<accession>A0A6B2G269</accession>
<dbReference type="InterPro" id="IPR029055">
    <property type="entry name" value="Ntn_hydrolases_N"/>
</dbReference>
<name>A0A6B2G269_MYXSQ</name>
<reference evidence="2" key="1">
    <citation type="submission" date="2018-11" db="EMBL/GenBank/DDBJ databases">
        <title>Myxobolus squamalis genome and transcriptome.</title>
        <authorList>
            <person name="Yahalomi D."/>
            <person name="Atkinson S.D."/>
            <person name="Neuhof M."/>
            <person name="Chang E.S."/>
            <person name="Philippe H."/>
            <person name="Cartwright P."/>
            <person name="Bartholomew J.L."/>
            <person name="Huchon D."/>
        </authorList>
    </citation>
    <scope>NUCLEOTIDE SEQUENCE</scope>
    <source>
        <strain evidence="2">71B08</strain>
        <tissue evidence="2">Whole</tissue>
    </source>
</reference>